<name>A0A3B0X824_9ZZZZ</name>
<reference evidence="1" key="1">
    <citation type="submission" date="2018-06" db="EMBL/GenBank/DDBJ databases">
        <authorList>
            <person name="Zhirakovskaya E."/>
        </authorList>
    </citation>
    <scope>NUCLEOTIDE SEQUENCE</scope>
</reference>
<gene>
    <name evidence="1" type="ORF">MNBD_GAMMA08-1252</name>
</gene>
<accession>A0A3B0X824</accession>
<proteinExistence type="predicted"/>
<evidence type="ECO:0000313" key="1">
    <source>
        <dbReference type="EMBL" id="VAW60533.1"/>
    </source>
</evidence>
<dbReference type="Pfam" id="PF09720">
    <property type="entry name" value="Unstab_antitox"/>
    <property type="match status" value="1"/>
</dbReference>
<protein>
    <recommendedName>
        <fullName evidence="2">Addiction module antitoxin RelB</fullName>
    </recommendedName>
</protein>
<organism evidence="1">
    <name type="scientific">hydrothermal vent metagenome</name>
    <dbReference type="NCBI Taxonomy" id="652676"/>
    <lineage>
        <taxon>unclassified sequences</taxon>
        <taxon>metagenomes</taxon>
        <taxon>ecological metagenomes</taxon>
    </lineage>
</organism>
<evidence type="ECO:0008006" key="2">
    <source>
        <dbReference type="Google" id="ProtNLM"/>
    </source>
</evidence>
<dbReference type="AlphaFoldDB" id="A0A3B0X824"/>
<sequence>MARALEDIEKEVLSLDTKGKNELLKSLISDLDNEVDINVEKLWLQEAQIRYSDLKSGKIKSIPASEALAFARSNLNK</sequence>
<dbReference type="EMBL" id="UOFH01000147">
    <property type="protein sequence ID" value="VAW60533.1"/>
    <property type="molecule type" value="Genomic_DNA"/>
</dbReference>
<dbReference type="InterPro" id="IPR013406">
    <property type="entry name" value="CHP02574_addiction_mod"/>
</dbReference>